<evidence type="ECO:0000256" key="3">
    <source>
        <dbReference type="ARBA" id="ARBA00022801"/>
    </source>
</evidence>
<dbReference type="GO" id="GO:0005789">
    <property type="term" value="C:endoplasmic reticulum membrane"/>
    <property type="evidence" value="ECO:0007669"/>
    <property type="project" value="UniProtKB-SubCell"/>
</dbReference>
<dbReference type="GO" id="GO:0034389">
    <property type="term" value="P:lipid droplet organization"/>
    <property type="evidence" value="ECO:0007669"/>
    <property type="project" value="TreeGrafter"/>
</dbReference>
<feature type="transmembrane region" description="Helical" evidence="8">
    <location>
        <begin position="37"/>
        <end position="60"/>
    </location>
</feature>
<feature type="transmembrane region" description="Helical" evidence="8">
    <location>
        <begin position="80"/>
        <end position="98"/>
    </location>
</feature>
<keyword evidence="7 8" id="KW-0472">Membrane</keyword>
<accession>W6MM35</accession>
<dbReference type="GO" id="GO:0008654">
    <property type="term" value="P:phospholipid biosynthetic process"/>
    <property type="evidence" value="ECO:0007669"/>
    <property type="project" value="TreeGrafter"/>
</dbReference>
<dbReference type="AlphaFoldDB" id="W6MM35"/>
<dbReference type="Proteomes" id="UP000019384">
    <property type="component" value="Unassembled WGS sequence"/>
</dbReference>
<keyword evidence="10" id="KW-1185">Reference proteome</keyword>
<dbReference type="RefSeq" id="XP_022457972.1">
    <property type="nucleotide sequence ID" value="XM_022604164.1"/>
</dbReference>
<name>W6MM35_9ASCO</name>
<dbReference type="GO" id="GO:0019915">
    <property type="term" value="P:lipid storage"/>
    <property type="evidence" value="ECO:0007669"/>
    <property type="project" value="InterPro"/>
</dbReference>
<dbReference type="PANTHER" id="PTHR23129:SF0">
    <property type="entry name" value="ACYL-COENZYME A DIPHOSPHATASE FITM2"/>
    <property type="match status" value="1"/>
</dbReference>
<dbReference type="GO" id="GO:0010945">
    <property type="term" value="F:coenzyme A diphosphatase activity"/>
    <property type="evidence" value="ECO:0007669"/>
    <property type="project" value="InterPro"/>
</dbReference>
<evidence type="ECO:0000256" key="6">
    <source>
        <dbReference type="ARBA" id="ARBA00023098"/>
    </source>
</evidence>
<dbReference type="HOGENOM" id="CLU_048143_2_0_1"/>
<protein>
    <recommendedName>
        <fullName evidence="11">FIT family protein scs3</fullName>
    </recommendedName>
</protein>
<reference evidence="9" key="1">
    <citation type="submission" date="2013-12" db="EMBL/GenBank/DDBJ databases">
        <authorList>
            <person name="Genoscope - CEA"/>
        </authorList>
    </citation>
    <scope>NUCLEOTIDE SEQUENCE</scope>
    <source>
        <strain evidence="9">CBS 1993</strain>
    </source>
</reference>
<organism evidence="9 10">
    <name type="scientific">Kuraishia capsulata CBS 1993</name>
    <dbReference type="NCBI Taxonomy" id="1382522"/>
    <lineage>
        <taxon>Eukaryota</taxon>
        <taxon>Fungi</taxon>
        <taxon>Dikarya</taxon>
        <taxon>Ascomycota</taxon>
        <taxon>Saccharomycotina</taxon>
        <taxon>Pichiomycetes</taxon>
        <taxon>Pichiales</taxon>
        <taxon>Pichiaceae</taxon>
        <taxon>Kuraishia</taxon>
    </lineage>
</organism>
<evidence type="ECO:0008006" key="11">
    <source>
        <dbReference type="Google" id="ProtNLM"/>
    </source>
</evidence>
<evidence type="ECO:0000256" key="2">
    <source>
        <dbReference type="ARBA" id="ARBA00022692"/>
    </source>
</evidence>
<keyword evidence="4" id="KW-0256">Endoplasmic reticulum</keyword>
<dbReference type="GeneID" id="34519360"/>
<dbReference type="OrthoDB" id="5579088at2759"/>
<dbReference type="InterPro" id="IPR019388">
    <property type="entry name" value="FIT"/>
</dbReference>
<evidence type="ECO:0000256" key="1">
    <source>
        <dbReference type="ARBA" id="ARBA00004477"/>
    </source>
</evidence>
<comment type="subcellular location">
    <subcellularLocation>
        <location evidence="1">Endoplasmic reticulum membrane</location>
        <topology evidence="1">Multi-pass membrane protein</topology>
    </subcellularLocation>
</comment>
<feature type="transmembrane region" description="Helical" evidence="8">
    <location>
        <begin position="110"/>
        <end position="129"/>
    </location>
</feature>
<evidence type="ECO:0000313" key="9">
    <source>
        <dbReference type="EMBL" id="CDK25962.1"/>
    </source>
</evidence>
<dbReference type="EMBL" id="HG793126">
    <property type="protein sequence ID" value="CDK25962.1"/>
    <property type="molecule type" value="Genomic_DNA"/>
</dbReference>
<evidence type="ECO:0000313" key="10">
    <source>
        <dbReference type="Proteomes" id="UP000019384"/>
    </source>
</evidence>
<evidence type="ECO:0000256" key="4">
    <source>
        <dbReference type="ARBA" id="ARBA00022824"/>
    </source>
</evidence>
<dbReference type="Pfam" id="PF10261">
    <property type="entry name" value="FIT"/>
    <property type="match status" value="2"/>
</dbReference>
<gene>
    <name evidence="9" type="ORF">KUCA_T00001933001</name>
</gene>
<keyword evidence="5 8" id="KW-1133">Transmembrane helix</keyword>
<sequence length="247" mass="28727">MPEVKRDNGVIYRKNLDQLHRFVSWFARTLHLSHEQVLILLLNFVILILGHLTYLGTIPFRNSISDNYFTQKRNLVNTLFVKKGWGWTIVVYVLTFLHNSKRQRKDLRQSLVRVSLVTASWYLVTQWFFGMSIIDRIFTLSGGQCVVEEVSTLVSSSMHCRRIKGEWTGGFDPSGHVFLLNTSMCLLLFEIIYSGELTRWDWPTVALCGLWEWMFYMTCIHFHNLVEKLFGYALSVGSISIVYGLVT</sequence>
<evidence type="ECO:0000256" key="8">
    <source>
        <dbReference type="SAM" id="Phobius"/>
    </source>
</evidence>
<evidence type="ECO:0000256" key="5">
    <source>
        <dbReference type="ARBA" id="ARBA00022989"/>
    </source>
</evidence>
<keyword evidence="3" id="KW-0378">Hydrolase</keyword>
<dbReference type="PANTHER" id="PTHR23129">
    <property type="entry name" value="ACYL-COENZYME A DIPHOSPHATASE FITM2"/>
    <property type="match status" value="1"/>
</dbReference>
<keyword evidence="2 8" id="KW-0812">Transmembrane</keyword>
<keyword evidence="6" id="KW-0443">Lipid metabolism</keyword>
<reference evidence="9" key="2">
    <citation type="submission" date="2014-02" db="EMBL/GenBank/DDBJ databases">
        <title>Complete DNA sequence of /Kuraishia capsulata/ illustrates novel genomic features among budding yeasts (/Saccharomycotina/).</title>
        <authorList>
            <person name="Morales L."/>
            <person name="Noel B."/>
            <person name="Porcel B."/>
            <person name="Marcet-Houben M."/>
            <person name="Hullo M-F."/>
            <person name="Sacerdot C."/>
            <person name="Tekaia F."/>
            <person name="Leh-Louis V."/>
            <person name="Despons L."/>
            <person name="Khanna V."/>
            <person name="Aury J-M."/>
            <person name="Barbe V."/>
            <person name="Couloux A."/>
            <person name="Labadie K."/>
            <person name="Pelletier E."/>
            <person name="Souciet J-L."/>
            <person name="Boekhout T."/>
            <person name="Gabaldon T."/>
            <person name="Wincker P."/>
            <person name="Dujon B."/>
        </authorList>
    </citation>
    <scope>NUCLEOTIDE SEQUENCE</scope>
    <source>
        <strain evidence="9">CBS 1993</strain>
    </source>
</reference>
<proteinExistence type="predicted"/>
<evidence type="ECO:0000256" key="7">
    <source>
        <dbReference type="ARBA" id="ARBA00023136"/>
    </source>
</evidence>
<dbReference type="STRING" id="1382522.W6MM35"/>